<keyword evidence="1" id="KW-0472">Membrane</keyword>
<feature type="transmembrane region" description="Helical" evidence="1">
    <location>
        <begin position="118"/>
        <end position="139"/>
    </location>
</feature>
<dbReference type="RefSeq" id="WP_148598531.1">
    <property type="nucleotide sequence ID" value="NZ_CP042997.1"/>
</dbReference>
<keyword evidence="1" id="KW-1133">Transmembrane helix</keyword>
<accession>A0A5B9WFD9</accession>
<dbReference type="KEGG" id="agv:OJF2_78050"/>
<evidence type="ECO:0000313" key="2">
    <source>
        <dbReference type="EMBL" id="QEH39193.1"/>
    </source>
</evidence>
<reference evidence="2 3" key="1">
    <citation type="submission" date="2019-08" db="EMBL/GenBank/DDBJ databases">
        <title>Deep-cultivation of Planctomycetes and their phenomic and genomic characterization uncovers novel biology.</title>
        <authorList>
            <person name="Wiegand S."/>
            <person name="Jogler M."/>
            <person name="Boedeker C."/>
            <person name="Pinto D."/>
            <person name="Vollmers J."/>
            <person name="Rivas-Marin E."/>
            <person name="Kohn T."/>
            <person name="Peeters S.H."/>
            <person name="Heuer A."/>
            <person name="Rast P."/>
            <person name="Oberbeckmann S."/>
            <person name="Bunk B."/>
            <person name="Jeske O."/>
            <person name="Meyerdierks A."/>
            <person name="Storesund J.E."/>
            <person name="Kallscheuer N."/>
            <person name="Luecker S."/>
            <person name="Lage O.M."/>
            <person name="Pohl T."/>
            <person name="Merkel B.J."/>
            <person name="Hornburger P."/>
            <person name="Mueller R.-W."/>
            <person name="Bruemmer F."/>
            <person name="Labrenz M."/>
            <person name="Spormann A.M."/>
            <person name="Op den Camp H."/>
            <person name="Overmann J."/>
            <person name="Amann R."/>
            <person name="Jetten M.S.M."/>
            <person name="Mascher T."/>
            <person name="Medema M.H."/>
            <person name="Devos D.P."/>
            <person name="Kaster A.-K."/>
            <person name="Ovreas L."/>
            <person name="Rohde M."/>
            <person name="Galperin M.Y."/>
            <person name="Jogler C."/>
        </authorList>
    </citation>
    <scope>NUCLEOTIDE SEQUENCE [LARGE SCALE GENOMIC DNA]</scope>
    <source>
        <strain evidence="2 3">OJF2</strain>
    </source>
</reference>
<dbReference type="InterPro" id="IPR008972">
    <property type="entry name" value="Cupredoxin"/>
</dbReference>
<proteinExistence type="predicted"/>
<dbReference type="Proteomes" id="UP000324233">
    <property type="component" value="Chromosome"/>
</dbReference>
<keyword evidence="3" id="KW-1185">Reference proteome</keyword>
<dbReference type="AlphaFoldDB" id="A0A5B9WFD9"/>
<sequence>MLEESGAELAIHRAPDGLGLFRLEVLVDGERVGRLKNGRGAAWPVAAGVRSLGLRLGGHAFGPIPLEIEAGDRVTVRCRLNQPPLHPLHLHAFWFLIAFAILKTIGDSVPAVDAFLRRHLVVELLVMLALGSLGMFLYFREAIRSGGLRGTRMYLDVESEAGGVVFREWIDPSWG</sequence>
<organism evidence="2 3">
    <name type="scientific">Aquisphaera giovannonii</name>
    <dbReference type="NCBI Taxonomy" id="406548"/>
    <lineage>
        <taxon>Bacteria</taxon>
        <taxon>Pseudomonadati</taxon>
        <taxon>Planctomycetota</taxon>
        <taxon>Planctomycetia</taxon>
        <taxon>Isosphaerales</taxon>
        <taxon>Isosphaeraceae</taxon>
        <taxon>Aquisphaera</taxon>
    </lineage>
</organism>
<evidence type="ECO:0000313" key="3">
    <source>
        <dbReference type="Proteomes" id="UP000324233"/>
    </source>
</evidence>
<feature type="transmembrane region" description="Helical" evidence="1">
    <location>
        <begin position="88"/>
        <end position="106"/>
    </location>
</feature>
<keyword evidence="1" id="KW-0812">Transmembrane</keyword>
<protein>
    <submittedName>
        <fullName evidence="2">Uncharacterized protein</fullName>
    </submittedName>
</protein>
<dbReference type="EMBL" id="CP042997">
    <property type="protein sequence ID" value="QEH39193.1"/>
    <property type="molecule type" value="Genomic_DNA"/>
</dbReference>
<dbReference type="SUPFAM" id="SSF49503">
    <property type="entry name" value="Cupredoxins"/>
    <property type="match status" value="1"/>
</dbReference>
<evidence type="ECO:0000256" key="1">
    <source>
        <dbReference type="SAM" id="Phobius"/>
    </source>
</evidence>
<name>A0A5B9WFD9_9BACT</name>
<gene>
    <name evidence="2" type="ORF">OJF2_78050</name>
</gene>